<evidence type="ECO:0000259" key="7">
    <source>
        <dbReference type="Pfam" id="PF01368"/>
    </source>
</evidence>
<dbReference type="AlphaFoldDB" id="Q2LTE9"/>
<keyword evidence="6" id="KW-0175">Coiled coil</keyword>
<keyword evidence="4" id="KW-0378">Hydrolase</keyword>
<dbReference type="FunCoup" id="Q2LTE9">
    <property type="interactions" value="369"/>
</dbReference>
<dbReference type="Proteomes" id="UP000001933">
    <property type="component" value="Chromosome"/>
</dbReference>
<keyword evidence="3" id="KW-0540">Nuclease</keyword>
<dbReference type="STRING" id="56780.SYN_02529"/>
<evidence type="ECO:0000256" key="3">
    <source>
        <dbReference type="ARBA" id="ARBA00022722"/>
    </source>
</evidence>
<dbReference type="GO" id="GO:0006310">
    <property type="term" value="P:DNA recombination"/>
    <property type="evidence" value="ECO:0007669"/>
    <property type="project" value="InterPro"/>
</dbReference>
<protein>
    <recommendedName>
        <fullName evidence="2">Single-stranded-DNA-specific exonuclease RecJ</fullName>
    </recommendedName>
</protein>
<keyword evidence="5 10" id="KW-0269">Exonuclease</keyword>
<dbReference type="Pfam" id="PF02272">
    <property type="entry name" value="DHHA1"/>
    <property type="match status" value="1"/>
</dbReference>
<evidence type="ECO:0000313" key="11">
    <source>
        <dbReference type="Proteomes" id="UP000001933"/>
    </source>
</evidence>
<dbReference type="eggNOG" id="COG0608">
    <property type="taxonomic scope" value="Bacteria"/>
</dbReference>
<dbReference type="InterPro" id="IPR041122">
    <property type="entry name" value="RecJ_OB"/>
</dbReference>
<keyword evidence="11" id="KW-1185">Reference proteome</keyword>
<dbReference type="Pfam" id="PF01368">
    <property type="entry name" value="DHH"/>
    <property type="match status" value="1"/>
</dbReference>
<dbReference type="GO" id="GO:0008409">
    <property type="term" value="F:5'-3' exonuclease activity"/>
    <property type="evidence" value="ECO:0007669"/>
    <property type="project" value="InterPro"/>
</dbReference>
<comment type="similarity">
    <text evidence="1">Belongs to the RecJ family.</text>
</comment>
<evidence type="ECO:0000259" key="9">
    <source>
        <dbReference type="Pfam" id="PF17768"/>
    </source>
</evidence>
<dbReference type="InParanoid" id="Q2LTE9"/>
<evidence type="ECO:0000256" key="5">
    <source>
        <dbReference type="ARBA" id="ARBA00022839"/>
    </source>
</evidence>
<feature type="domain" description="DDH" evidence="7">
    <location>
        <begin position="93"/>
        <end position="250"/>
    </location>
</feature>
<proteinExistence type="inferred from homology"/>
<dbReference type="InterPro" id="IPR051673">
    <property type="entry name" value="SSDNA_exonuclease_RecJ"/>
</dbReference>
<dbReference type="KEGG" id="sat:SYN_02529"/>
<dbReference type="GO" id="GO:0003676">
    <property type="term" value="F:nucleic acid binding"/>
    <property type="evidence" value="ECO:0007669"/>
    <property type="project" value="InterPro"/>
</dbReference>
<dbReference type="PANTHER" id="PTHR30255:SF2">
    <property type="entry name" value="SINGLE-STRANDED-DNA-SPECIFIC EXONUCLEASE RECJ"/>
    <property type="match status" value="1"/>
</dbReference>
<dbReference type="HOGENOM" id="CLU_009736_5_2_7"/>
<dbReference type="Gene3D" id="3.90.1640.30">
    <property type="match status" value="1"/>
</dbReference>
<dbReference type="InterPro" id="IPR003156">
    <property type="entry name" value="DHHA1_dom"/>
</dbReference>
<dbReference type="EMBL" id="CP000252">
    <property type="protein sequence ID" value="ABC77359.1"/>
    <property type="molecule type" value="Genomic_DNA"/>
</dbReference>
<dbReference type="InterPro" id="IPR001667">
    <property type="entry name" value="DDH_dom"/>
</dbReference>
<evidence type="ECO:0000313" key="10">
    <source>
        <dbReference type="EMBL" id="ABC77359.1"/>
    </source>
</evidence>
<evidence type="ECO:0000256" key="1">
    <source>
        <dbReference type="ARBA" id="ARBA00005915"/>
    </source>
</evidence>
<dbReference type="PANTHER" id="PTHR30255">
    <property type="entry name" value="SINGLE-STRANDED-DNA-SPECIFIC EXONUCLEASE RECJ"/>
    <property type="match status" value="1"/>
</dbReference>
<dbReference type="InterPro" id="IPR004610">
    <property type="entry name" value="RecJ"/>
</dbReference>
<feature type="coiled-coil region" evidence="6">
    <location>
        <begin position="331"/>
        <end position="370"/>
    </location>
</feature>
<organism evidence="10 11">
    <name type="scientific">Syntrophus aciditrophicus (strain SB)</name>
    <dbReference type="NCBI Taxonomy" id="56780"/>
    <lineage>
        <taxon>Bacteria</taxon>
        <taxon>Pseudomonadati</taxon>
        <taxon>Thermodesulfobacteriota</taxon>
        <taxon>Syntrophia</taxon>
        <taxon>Syntrophales</taxon>
        <taxon>Syntrophaceae</taxon>
        <taxon>Syntrophus</taxon>
    </lineage>
</organism>
<sequence>MSFFLCVIMFRKCLPTTNWVMSDVNKEAQYLLVKELGIHWIMSSILASRDIQTPDDARKYLYPSLHDLHNPFLMKDMQLGVNRLIQAVYQGEKIVVYGDYDADGITSVAVLVKFLRDIQADVSYYIPDRIDEGYGLNRKAIDRIKEKSASLIITVDCGISDCDEILYARSLGLDTIILDHHEVSDSLPTAVASINPKRPDCPFPLKHLAAVGIVFNFLIALRGNLRKEGFWHGKPYPNLKEYLDLVALGTIGDICPMVDENRIFVRVGLELLTEGKRVGIRALKEICGVDTQAVDTEKASFSLIPRINAAGRVGLPDDAVELLLADDMGKARDLAVKLDSYNRRRRALEKNILEEIIEDLEKTISDRNRTALVMASEKWHPGVIGIVASKIADRYDRPAILISLKDGIGKGSGRSIANFNIYQGLRECEDYLISYGGHRYAAGISIMEEDIEQFAETLDEIVRENVLQSDFISATFIEAQCHLNDITHELLAQMELLAPFGSKNPEPVLCVRNVNAFSPAVVGNNHLRMRVSEAGVSRNTIWFSQGHFIRELNDSCLDIAFTPQINTWNGASDIQLKMKDITIRGN</sequence>
<name>Q2LTE9_SYNAS</name>
<gene>
    <name evidence="10" type="ORF">SYN_02529</name>
</gene>
<dbReference type="NCBIfam" id="TIGR00644">
    <property type="entry name" value="recJ"/>
    <property type="match status" value="1"/>
</dbReference>
<dbReference type="Gene3D" id="3.10.310.30">
    <property type="match status" value="1"/>
</dbReference>
<evidence type="ECO:0000256" key="4">
    <source>
        <dbReference type="ARBA" id="ARBA00022801"/>
    </source>
</evidence>
<accession>Q2LTE9</accession>
<dbReference type="Pfam" id="PF17768">
    <property type="entry name" value="RecJ_OB"/>
    <property type="match status" value="1"/>
</dbReference>
<evidence type="ECO:0000259" key="8">
    <source>
        <dbReference type="Pfam" id="PF02272"/>
    </source>
</evidence>
<evidence type="ECO:0000256" key="2">
    <source>
        <dbReference type="ARBA" id="ARBA00019841"/>
    </source>
</evidence>
<reference evidence="10 11" key="1">
    <citation type="journal article" date="2007" name="Proc. Natl. Acad. Sci. U.S.A.">
        <title>The genome of Syntrophus aciditrophicus: life at the thermodynamic limit of microbial growth.</title>
        <authorList>
            <person name="McInerney M.J."/>
            <person name="Rohlin L."/>
            <person name="Mouttaki H."/>
            <person name="Kim U."/>
            <person name="Krupp R.S."/>
            <person name="Rios-Hernandez L."/>
            <person name="Sieber J."/>
            <person name="Struchtemeyer C.G."/>
            <person name="Bhattacharyya A."/>
            <person name="Campbell J.W."/>
            <person name="Gunsalus R.P."/>
        </authorList>
    </citation>
    <scope>NUCLEOTIDE SEQUENCE [LARGE SCALE GENOMIC DNA]</scope>
    <source>
        <strain evidence="10 11">SB</strain>
    </source>
</reference>
<dbReference type="SUPFAM" id="SSF64182">
    <property type="entry name" value="DHH phosphoesterases"/>
    <property type="match status" value="1"/>
</dbReference>
<evidence type="ECO:0000256" key="6">
    <source>
        <dbReference type="SAM" id="Coils"/>
    </source>
</evidence>
<dbReference type="GO" id="GO:0006281">
    <property type="term" value="P:DNA repair"/>
    <property type="evidence" value="ECO:0007669"/>
    <property type="project" value="InterPro"/>
</dbReference>
<feature type="domain" description="DHHA1" evidence="8">
    <location>
        <begin position="371"/>
        <end position="464"/>
    </location>
</feature>
<feature type="domain" description="RecJ OB" evidence="9">
    <location>
        <begin position="477"/>
        <end position="580"/>
    </location>
</feature>
<dbReference type="InterPro" id="IPR038763">
    <property type="entry name" value="DHH_sf"/>
</dbReference>